<proteinExistence type="inferred from homology"/>
<dbReference type="InterPro" id="IPR036416">
    <property type="entry name" value="Pept_tRNA_hydro_sf"/>
</dbReference>
<dbReference type="AlphaFoldDB" id="A0A1F7GEP6"/>
<dbReference type="Proteomes" id="UP000177208">
    <property type="component" value="Unassembled WGS sequence"/>
</dbReference>
<dbReference type="PANTHER" id="PTHR17224">
    <property type="entry name" value="PEPTIDYL-TRNA HYDROLASE"/>
    <property type="match status" value="1"/>
</dbReference>
<dbReference type="PANTHER" id="PTHR17224:SF1">
    <property type="entry name" value="PEPTIDYL-TRNA HYDROLASE"/>
    <property type="match status" value="1"/>
</dbReference>
<evidence type="ECO:0000256" key="3">
    <source>
        <dbReference type="ARBA" id="ARBA00022801"/>
    </source>
</evidence>
<dbReference type="Pfam" id="PF01195">
    <property type="entry name" value="Pept_tRNA_hydro"/>
    <property type="match status" value="1"/>
</dbReference>
<gene>
    <name evidence="9" type="ORF">A2774_05470</name>
</gene>
<evidence type="ECO:0000256" key="6">
    <source>
        <dbReference type="ARBA" id="ARBA00050038"/>
    </source>
</evidence>
<evidence type="ECO:0000313" key="9">
    <source>
        <dbReference type="EMBL" id="OGK17430.1"/>
    </source>
</evidence>
<dbReference type="InterPro" id="IPR001328">
    <property type="entry name" value="Pept_tRNA_hydro"/>
</dbReference>
<organism evidence="9 10">
    <name type="scientific">Candidatus Roizmanbacteria bacterium RIFCSPHIGHO2_01_FULL_39_12c</name>
    <dbReference type="NCBI Taxonomy" id="1802031"/>
    <lineage>
        <taxon>Bacteria</taxon>
        <taxon>Candidatus Roizmaniibacteriota</taxon>
    </lineage>
</organism>
<evidence type="ECO:0000256" key="1">
    <source>
        <dbReference type="ARBA" id="ARBA00013260"/>
    </source>
</evidence>
<dbReference type="GO" id="GO:0004045">
    <property type="term" value="F:peptidyl-tRNA hydrolase activity"/>
    <property type="evidence" value="ECO:0007669"/>
    <property type="project" value="UniProtKB-EC"/>
</dbReference>
<dbReference type="SUPFAM" id="SSF53178">
    <property type="entry name" value="Peptidyl-tRNA hydrolase-like"/>
    <property type="match status" value="1"/>
</dbReference>
<keyword evidence="3 7" id="KW-0378">Hydrolase</keyword>
<evidence type="ECO:0000313" key="10">
    <source>
        <dbReference type="Proteomes" id="UP000177208"/>
    </source>
</evidence>
<dbReference type="GO" id="GO:0000049">
    <property type="term" value="F:tRNA binding"/>
    <property type="evidence" value="ECO:0007669"/>
    <property type="project" value="UniProtKB-KW"/>
</dbReference>
<comment type="catalytic activity">
    <reaction evidence="7">
        <text>an N-acyl-L-alpha-aminoacyl-tRNA + H2O = an N-acyl-L-amino acid + a tRNA + H(+)</text>
        <dbReference type="Rhea" id="RHEA:54448"/>
        <dbReference type="Rhea" id="RHEA-COMP:10123"/>
        <dbReference type="Rhea" id="RHEA-COMP:13883"/>
        <dbReference type="ChEBI" id="CHEBI:15377"/>
        <dbReference type="ChEBI" id="CHEBI:15378"/>
        <dbReference type="ChEBI" id="CHEBI:59874"/>
        <dbReference type="ChEBI" id="CHEBI:78442"/>
        <dbReference type="ChEBI" id="CHEBI:138191"/>
        <dbReference type="EC" id="3.1.1.29"/>
    </reaction>
</comment>
<evidence type="ECO:0000256" key="8">
    <source>
        <dbReference type="RuleBase" id="RU004320"/>
    </source>
</evidence>
<comment type="caution">
    <text evidence="9">The sequence shown here is derived from an EMBL/GenBank/DDBJ whole genome shotgun (WGS) entry which is preliminary data.</text>
</comment>
<dbReference type="EMBL" id="MFZG01000008">
    <property type="protein sequence ID" value="OGK17430.1"/>
    <property type="molecule type" value="Genomic_DNA"/>
</dbReference>
<dbReference type="CDD" id="cd00462">
    <property type="entry name" value="PTH"/>
    <property type="match status" value="1"/>
</dbReference>
<name>A0A1F7GEP6_9BACT</name>
<dbReference type="InterPro" id="IPR018171">
    <property type="entry name" value="Pept_tRNA_hydro_CS"/>
</dbReference>
<dbReference type="PROSITE" id="PS01195">
    <property type="entry name" value="PEPT_TRNA_HYDROL_1"/>
    <property type="match status" value="1"/>
</dbReference>
<evidence type="ECO:0000256" key="4">
    <source>
        <dbReference type="ARBA" id="ARBA00022884"/>
    </source>
</evidence>
<protein>
    <recommendedName>
        <fullName evidence="6 7">Peptidyl-tRNA hydrolase</fullName>
        <ecNumber evidence="1 7">3.1.1.29</ecNumber>
    </recommendedName>
</protein>
<dbReference type="EC" id="3.1.1.29" evidence="1 7"/>
<keyword evidence="4" id="KW-0694">RNA-binding</keyword>
<reference evidence="9 10" key="1">
    <citation type="journal article" date="2016" name="Nat. Commun.">
        <title>Thousands of microbial genomes shed light on interconnected biogeochemical processes in an aquifer system.</title>
        <authorList>
            <person name="Anantharaman K."/>
            <person name="Brown C.T."/>
            <person name="Hug L.A."/>
            <person name="Sharon I."/>
            <person name="Castelle C.J."/>
            <person name="Probst A.J."/>
            <person name="Thomas B.C."/>
            <person name="Singh A."/>
            <person name="Wilkins M.J."/>
            <person name="Karaoz U."/>
            <person name="Brodie E.L."/>
            <person name="Williams K.H."/>
            <person name="Hubbard S.S."/>
            <person name="Banfield J.F."/>
        </authorList>
    </citation>
    <scope>NUCLEOTIDE SEQUENCE [LARGE SCALE GENOMIC DNA]</scope>
</reference>
<accession>A0A1F7GEP6</accession>
<sequence length="184" mass="21229">MKMIVGLGNPGPKYRNNRHNAGFMLVDYIRRELSGSLHYQYSKNAKADYAWVKISGEKIEFLKPNTFMNKSGASVSYAFKKHKELKLKDIYICHDDLDLPLGKFKIQAGTGPKLHNGIASVEISLGRRNFRRIRIGIDNRMNTERIDGETYTLQDFKPEERKMISELFPAILDRLKAEFFAKII</sequence>
<comment type="similarity">
    <text evidence="5 8">Belongs to the PTH family.</text>
</comment>
<dbReference type="NCBIfam" id="TIGR00447">
    <property type="entry name" value="pth"/>
    <property type="match status" value="1"/>
</dbReference>
<evidence type="ECO:0000256" key="5">
    <source>
        <dbReference type="ARBA" id="ARBA00038063"/>
    </source>
</evidence>
<evidence type="ECO:0000256" key="7">
    <source>
        <dbReference type="RuleBase" id="RU000673"/>
    </source>
</evidence>
<evidence type="ECO:0000256" key="2">
    <source>
        <dbReference type="ARBA" id="ARBA00022555"/>
    </source>
</evidence>
<dbReference type="Gene3D" id="3.40.50.1470">
    <property type="entry name" value="Peptidyl-tRNA hydrolase"/>
    <property type="match status" value="1"/>
</dbReference>
<keyword evidence="2" id="KW-0820">tRNA-binding</keyword>